<feature type="transmembrane region" description="Helical" evidence="6">
    <location>
        <begin position="277"/>
        <end position="294"/>
    </location>
</feature>
<keyword evidence="5 6" id="KW-0472">Membrane</keyword>
<evidence type="ECO:0000256" key="1">
    <source>
        <dbReference type="ARBA" id="ARBA00004651"/>
    </source>
</evidence>
<protein>
    <submittedName>
        <fullName evidence="8">Permease</fullName>
    </submittedName>
</protein>
<name>A0A2Z4GG24_9BACT</name>
<evidence type="ECO:0000259" key="7">
    <source>
        <dbReference type="Pfam" id="PF00892"/>
    </source>
</evidence>
<sequence length="296" mass="32796">MTQTQKGIIFVAIGAICFSAKAIFIKLAYAQYDVDDITLLTLRFGYALPIFILIAFWRYRKGALSLHTIDKRDFGYIAILSMLGYYWASWFDFKGLQYISAGLERIILFIYPTLVVLFSRLFLKTRISKSALIALGVTYFGVMIIAAEPRIFESENFAKGGAFILVSAVTYSLYLVFGGELIKKYGSINFNSISMILSSLYVLIHFNLFSDVELKNVANGVHFYGILLAIVSTVIPTFMVMEGIKLLGANRGSIVASIGPVSTIILAYIFLGEVLSLQEIIGSTLVLAGVLMIGRK</sequence>
<evidence type="ECO:0000256" key="6">
    <source>
        <dbReference type="SAM" id="Phobius"/>
    </source>
</evidence>
<feature type="transmembrane region" description="Helical" evidence="6">
    <location>
        <begin position="189"/>
        <end position="209"/>
    </location>
</feature>
<keyword evidence="3 6" id="KW-0812">Transmembrane</keyword>
<dbReference type="KEGG" id="als:DJ013_16755"/>
<feature type="transmembrane region" description="Helical" evidence="6">
    <location>
        <begin position="157"/>
        <end position="177"/>
    </location>
</feature>
<proteinExistence type="predicted"/>
<feature type="transmembrane region" description="Helical" evidence="6">
    <location>
        <begin position="253"/>
        <end position="271"/>
    </location>
</feature>
<dbReference type="PANTHER" id="PTHR32322:SF18">
    <property type="entry name" value="S-ADENOSYLMETHIONINE_S-ADENOSYLHOMOCYSTEINE TRANSPORTER"/>
    <property type="match status" value="1"/>
</dbReference>
<accession>A0A2Z4GG24</accession>
<feature type="transmembrane region" description="Helical" evidence="6">
    <location>
        <begin position="7"/>
        <end position="25"/>
    </location>
</feature>
<organism evidence="8 9">
    <name type="scientific">Arcticibacterium luteifluviistationis</name>
    <dbReference type="NCBI Taxonomy" id="1784714"/>
    <lineage>
        <taxon>Bacteria</taxon>
        <taxon>Pseudomonadati</taxon>
        <taxon>Bacteroidota</taxon>
        <taxon>Cytophagia</taxon>
        <taxon>Cytophagales</taxon>
        <taxon>Leadbetterellaceae</taxon>
        <taxon>Arcticibacterium</taxon>
    </lineage>
</organism>
<reference evidence="8 9" key="1">
    <citation type="submission" date="2018-05" db="EMBL/GenBank/DDBJ databases">
        <title>Complete genome sequence of Arcticibacterium luteifluviistationis SM1504T, a cytophagaceae bacterium isolated from Arctic surface seawater.</title>
        <authorList>
            <person name="Li Y."/>
            <person name="Qin Q.-L."/>
        </authorList>
    </citation>
    <scope>NUCLEOTIDE SEQUENCE [LARGE SCALE GENOMIC DNA]</scope>
    <source>
        <strain evidence="8 9">SM1504</strain>
    </source>
</reference>
<keyword evidence="9" id="KW-1185">Reference proteome</keyword>
<evidence type="ECO:0000313" key="9">
    <source>
        <dbReference type="Proteomes" id="UP000249873"/>
    </source>
</evidence>
<dbReference type="OrthoDB" id="9813617at2"/>
<evidence type="ECO:0000256" key="5">
    <source>
        <dbReference type="ARBA" id="ARBA00023136"/>
    </source>
</evidence>
<feature type="transmembrane region" description="Helical" evidence="6">
    <location>
        <begin position="105"/>
        <end position="123"/>
    </location>
</feature>
<comment type="subcellular location">
    <subcellularLocation>
        <location evidence="1">Cell membrane</location>
        <topology evidence="1">Multi-pass membrane protein</topology>
    </subcellularLocation>
</comment>
<evidence type="ECO:0000256" key="3">
    <source>
        <dbReference type="ARBA" id="ARBA00022692"/>
    </source>
</evidence>
<dbReference type="InterPro" id="IPR050638">
    <property type="entry name" value="AA-Vitamin_Transporters"/>
</dbReference>
<feature type="transmembrane region" description="Helical" evidence="6">
    <location>
        <begin position="130"/>
        <end position="151"/>
    </location>
</feature>
<feature type="transmembrane region" description="Helical" evidence="6">
    <location>
        <begin position="37"/>
        <end position="59"/>
    </location>
</feature>
<feature type="domain" description="EamA" evidence="7">
    <location>
        <begin position="160"/>
        <end position="293"/>
    </location>
</feature>
<evidence type="ECO:0000313" key="8">
    <source>
        <dbReference type="EMBL" id="AWV99733.1"/>
    </source>
</evidence>
<dbReference type="PANTHER" id="PTHR32322">
    <property type="entry name" value="INNER MEMBRANE TRANSPORTER"/>
    <property type="match status" value="1"/>
</dbReference>
<dbReference type="AlphaFoldDB" id="A0A2Z4GG24"/>
<dbReference type="InterPro" id="IPR000620">
    <property type="entry name" value="EamA_dom"/>
</dbReference>
<feature type="transmembrane region" description="Helical" evidence="6">
    <location>
        <begin position="74"/>
        <end position="93"/>
    </location>
</feature>
<feature type="domain" description="EamA" evidence="7">
    <location>
        <begin position="6"/>
        <end position="146"/>
    </location>
</feature>
<dbReference type="Proteomes" id="UP000249873">
    <property type="component" value="Chromosome"/>
</dbReference>
<keyword evidence="4 6" id="KW-1133">Transmembrane helix</keyword>
<keyword evidence="2" id="KW-1003">Cell membrane</keyword>
<dbReference type="InterPro" id="IPR037185">
    <property type="entry name" value="EmrE-like"/>
</dbReference>
<dbReference type="SUPFAM" id="SSF103481">
    <property type="entry name" value="Multidrug resistance efflux transporter EmrE"/>
    <property type="match status" value="2"/>
</dbReference>
<dbReference type="Gene3D" id="1.10.3730.20">
    <property type="match status" value="1"/>
</dbReference>
<dbReference type="GO" id="GO:0005886">
    <property type="term" value="C:plasma membrane"/>
    <property type="evidence" value="ECO:0007669"/>
    <property type="project" value="UniProtKB-SubCell"/>
</dbReference>
<feature type="transmembrane region" description="Helical" evidence="6">
    <location>
        <begin position="221"/>
        <end position="241"/>
    </location>
</feature>
<dbReference type="Pfam" id="PF00892">
    <property type="entry name" value="EamA"/>
    <property type="match status" value="2"/>
</dbReference>
<gene>
    <name evidence="8" type="ORF">DJ013_16755</name>
</gene>
<evidence type="ECO:0000256" key="4">
    <source>
        <dbReference type="ARBA" id="ARBA00022989"/>
    </source>
</evidence>
<dbReference type="EMBL" id="CP029480">
    <property type="protein sequence ID" value="AWV99733.1"/>
    <property type="molecule type" value="Genomic_DNA"/>
</dbReference>
<evidence type="ECO:0000256" key="2">
    <source>
        <dbReference type="ARBA" id="ARBA00022475"/>
    </source>
</evidence>
<dbReference type="RefSeq" id="WP_111373101.1">
    <property type="nucleotide sequence ID" value="NZ_CP029480.1"/>
</dbReference>